<proteinExistence type="inferred from homology"/>
<reference evidence="5" key="2">
    <citation type="submission" date="2025-08" db="UniProtKB">
        <authorList>
            <consortium name="Ensembl"/>
        </authorList>
    </citation>
    <scope>IDENTIFICATION</scope>
</reference>
<dbReference type="PROSITE" id="PS50069">
    <property type="entry name" value="CULLIN_2"/>
    <property type="match status" value="1"/>
</dbReference>
<dbReference type="GO" id="GO:0070979">
    <property type="term" value="P:protein K11-linked ubiquitination"/>
    <property type="evidence" value="ECO:0007669"/>
    <property type="project" value="TreeGrafter"/>
</dbReference>
<evidence type="ECO:0000256" key="3">
    <source>
        <dbReference type="SAM" id="MobiDB-lite"/>
    </source>
</evidence>
<keyword evidence="1" id="KW-0833">Ubl conjugation pathway</keyword>
<dbReference type="InterPro" id="IPR036317">
    <property type="entry name" value="Cullin_homology_sf"/>
</dbReference>
<dbReference type="SUPFAM" id="SSF75632">
    <property type="entry name" value="Cullin homology domain"/>
    <property type="match status" value="1"/>
</dbReference>
<evidence type="ECO:0000259" key="4">
    <source>
        <dbReference type="PROSITE" id="PS50069"/>
    </source>
</evidence>
<keyword evidence="6" id="KW-1185">Reference proteome</keyword>
<comment type="similarity">
    <text evidence="2">Belongs to the cullin family.</text>
</comment>
<dbReference type="GO" id="GO:0031625">
    <property type="term" value="F:ubiquitin protein ligase binding"/>
    <property type="evidence" value="ECO:0007669"/>
    <property type="project" value="InterPro"/>
</dbReference>
<protein>
    <submittedName>
        <fullName evidence="5">Anaphase promoting complex subunit 2</fullName>
    </submittedName>
</protein>
<dbReference type="AlphaFoldDB" id="A0A7N9CP32"/>
<dbReference type="Bgee" id="ENSMFAG00000039218">
    <property type="expression patterns" value="Expressed in cerebellum and 13 other cell types or tissues"/>
</dbReference>
<reference evidence="5" key="3">
    <citation type="submission" date="2025-09" db="UniProtKB">
        <authorList>
            <consortium name="Ensembl"/>
        </authorList>
    </citation>
    <scope>IDENTIFICATION</scope>
</reference>
<dbReference type="Ensembl" id="ENSMFAT00000091115.1">
    <property type="protein sequence ID" value="ENSMFAP00000054561.1"/>
    <property type="gene ID" value="ENSMFAG00000039218.2"/>
</dbReference>
<dbReference type="GeneTree" id="ENSGT00390000016127"/>
<name>A0A7N9CP32_MACFA</name>
<feature type="domain" description="Cullin family profile" evidence="4">
    <location>
        <begin position="502"/>
        <end position="628"/>
    </location>
</feature>
<feature type="region of interest" description="Disordered" evidence="3">
    <location>
        <begin position="450"/>
        <end position="495"/>
    </location>
</feature>
<dbReference type="Proteomes" id="UP000233100">
    <property type="component" value="Chromosome 15"/>
</dbReference>
<dbReference type="GO" id="GO:0005680">
    <property type="term" value="C:anaphase-promoting complex"/>
    <property type="evidence" value="ECO:0007669"/>
    <property type="project" value="TreeGrafter"/>
</dbReference>
<sequence>MAAAVVVAEGDSDSRPGQELLVAWNTVSTGLVPPAALGLVSSRTSGAVPPKEEELRAAVEVLRGHGLHSVLEEWFVEVLQNDLQANISPEFWNAISQCENSTDEPQCLLLLLDAFGLLESRLDPYLRSLELLEKWTRLGLLMGTGAQGLREKVHTMLRGVLFFSTPRTFQEMIQRLYGCFLRVYMQSKRKGEGGTDPELEGELDSRYARRRYYRLLQSPLCAGCSSDKQQCWCRQALEQFHQLSQVLHRLSLLERVSAEAVTTTLHQVTRERMEDRCRGEYERSFLREFHKWIERVVGWLGKVFLQDGPARPASPEAGNTLRRWRCHVQRFFYRIYASLRIEELFSIIRDFPDSRPAIEDLKYCLERTDQRQQLLVSLKAALETRLLHPGVNTCDIITLYISAIKALRVLDPSMVILEVACEPIRRYLRTREDTVRQIVAGLTGDSDGTGDLAVELSKTDPASLETGQDSEDDSGEPEDWVPDPVDADPGKSSSKRRSSDIISLLVSIYGSKDLFINEYRSLLADRLLHQLSFSPEREIRNVELLKLRFGEAPMHFCEVMLKDMADSRRINANIREEDEKRPAEEQPPFGVYAVILSSEFWPPFKDEKLEVPEDIRAALEAYCKKYEQLKVPPCRAAPWALGTPILRCRAPSSLVPVAAPLSPECLWVGPVSQSPLQEREWVWPTLHPPSSQQPCAPVSESPCGPQELGWALLGPGLSTALRGPLWPQQAPPSEHFLLFHHPSSASQNRGLGCLVSLQGGSRGARVALCPGQRSQAHLTPRTAALPPSPGLFPRELPLQVPAVLEDRGCGSVVGIGGKQMWGVEE</sequence>
<evidence type="ECO:0000313" key="6">
    <source>
        <dbReference type="Proteomes" id="UP000233100"/>
    </source>
</evidence>
<feature type="compositionally biased region" description="Acidic residues" evidence="3">
    <location>
        <begin position="468"/>
        <end position="481"/>
    </location>
</feature>
<dbReference type="FunFam" id="1.20.1310.10:FF:000027">
    <property type="entry name" value="Anaphase-promoting complex subunit 2"/>
    <property type="match status" value="1"/>
</dbReference>
<reference evidence="5 6" key="1">
    <citation type="submission" date="2013-03" db="EMBL/GenBank/DDBJ databases">
        <authorList>
            <person name="Warren W."/>
            <person name="Wilson R.K."/>
        </authorList>
    </citation>
    <scope>NUCLEOTIDE SEQUENCE</scope>
</reference>
<evidence type="ECO:0000313" key="5">
    <source>
        <dbReference type="Ensembl" id="ENSMFAP00000054561.1"/>
    </source>
</evidence>
<dbReference type="InterPro" id="IPR044554">
    <property type="entry name" value="ANAPC2"/>
</dbReference>
<dbReference type="PANTHER" id="PTHR45957">
    <property type="entry name" value="ANAPHASE-PROMOTING COMPLEX SUBUNIT 2"/>
    <property type="match status" value="1"/>
</dbReference>
<dbReference type="GO" id="GO:0007091">
    <property type="term" value="P:metaphase/anaphase transition of mitotic cell cycle"/>
    <property type="evidence" value="ECO:0007669"/>
    <property type="project" value="TreeGrafter"/>
</dbReference>
<dbReference type="Gene3D" id="1.20.1310.10">
    <property type="entry name" value="Cullin Repeats"/>
    <property type="match status" value="1"/>
</dbReference>
<dbReference type="GO" id="GO:0006511">
    <property type="term" value="P:ubiquitin-dependent protein catabolic process"/>
    <property type="evidence" value="ECO:0007669"/>
    <property type="project" value="InterPro"/>
</dbReference>
<dbReference type="PANTHER" id="PTHR45957:SF1">
    <property type="entry name" value="ANAPHASE-PROMOTING COMPLEX SUBUNIT 2"/>
    <property type="match status" value="1"/>
</dbReference>
<evidence type="ECO:0000256" key="2">
    <source>
        <dbReference type="PROSITE-ProRule" id="PRU00330"/>
    </source>
</evidence>
<dbReference type="InterPro" id="IPR057975">
    <property type="entry name" value="TPR_ANAPC2"/>
</dbReference>
<organism evidence="5 6">
    <name type="scientific">Macaca fascicularis</name>
    <name type="common">Crab-eating macaque</name>
    <name type="synonym">Cynomolgus monkey</name>
    <dbReference type="NCBI Taxonomy" id="9541"/>
    <lineage>
        <taxon>Eukaryota</taxon>
        <taxon>Metazoa</taxon>
        <taxon>Chordata</taxon>
        <taxon>Craniata</taxon>
        <taxon>Vertebrata</taxon>
        <taxon>Euteleostomi</taxon>
        <taxon>Mammalia</taxon>
        <taxon>Eutheria</taxon>
        <taxon>Euarchontoglires</taxon>
        <taxon>Primates</taxon>
        <taxon>Haplorrhini</taxon>
        <taxon>Catarrhini</taxon>
        <taxon>Cercopithecidae</taxon>
        <taxon>Cercopithecinae</taxon>
        <taxon>Macaca</taxon>
    </lineage>
</organism>
<dbReference type="InterPro" id="IPR016158">
    <property type="entry name" value="Cullin_homology"/>
</dbReference>
<accession>A0A7N9CP32</accession>
<dbReference type="SMART" id="SM00182">
    <property type="entry name" value="CULLIN"/>
    <property type="match status" value="1"/>
</dbReference>
<dbReference type="Pfam" id="PF25773">
    <property type="entry name" value="TPR_ANAPC2"/>
    <property type="match status" value="1"/>
</dbReference>
<evidence type="ECO:0000256" key="1">
    <source>
        <dbReference type="ARBA" id="ARBA00022786"/>
    </source>
</evidence>
<gene>
    <name evidence="5" type="primary">ANAPC2</name>
</gene>